<dbReference type="GeneID" id="20209279"/>
<feature type="region of interest" description="Disordered" evidence="1">
    <location>
        <begin position="167"/>
        <end position="189"/>
    </location>
</feature>
<reference evidence="2 4" key="2">
    <citation type="journal article" date="2013" name="Nature">
        <title>Insights into bilaterian evolution from three spiralian genomes.</title>
        <authorList>
            <person name="Simakov O."/>
            <person name="Marletaz F."/>
            <person name="Cho S.J."/>
            <person name="Edsinger-Gonzales E."/>
            <person name="Havlak P."/>
            <person name="Hellsten U."/>
            <person name="Kuo D.H."/>
            <person name="Larsson T."/>
            <person name="Lv J."/>
            <person name="Arendt D."/>
            <person name="Savage R."/>
            <person name="Osoegawa K."/>
            <person name="de Jong P."/>
            <person name="Grimwood J."/>
            <person name="Chapman J.A."/>
            <person name="Shapiro H."/>
            <person name="Aerts A."/>
            <person name="Otillar R.P."/>
            <person name="Terry A.Y."/>
            <person name="Boore J.L."/>
            <person name="Grigoriev I.V."/>
            <person name="Lindberg D.R."/>
            <person name="Seaver E.C."/>
            <person name="Weisblat D.A."/>
            <person name="Putnam N.H."/>
            <person name="Rokhsar D.S."/>
        </authorList>
    </citation>
    <scope>NUCLEOTIDE SEQUENCE</scope>
</reference>
<sequence>MTIDVKKCIMLSNQIIYAKNLVKDFLLTNKIGLPVTNNSLTLSKSCNFPFTFNGGLFYSCSNSLPGISNPCALYMCLTGSRQLLSICLDPRAIDLKRPSLPQRLLILFAQRTHVFMCTRKHRFIYAEYMIAIEMFDSVSIRTTEPPRRPTCDNLRRLPIYQPRKDRRLGWPGVGNPDKPVKITGFESGS</sequence>
<dbReference type="EnsemblMetazoa" id="HelroT183963">
    <property type="protein sequence ID" value="HelroP183963"/>
    <property type="gene ID" value="HelroG183963"/>
</dbReference>
<dbReference type="HOGENOM" id="CLU_1442543_0_0_1"/>
<keyword evidence="4" id="KW-1185">Reference proteome</keyword>
<protein>
    <submittedName>
        <fullName evidence="2 3">Uncharacterized protein</fullName>
    </submittedName>
</protein>
<proteinExistence type="predicted"/>
<evidence type="ECO:0000313" key="4">
    <source>
        <dbReference type="Proteomes" id="UP000015101"/>
    </source>
</evidence>
<gene>
    <name evidence="3" type="primary">20209279</name>
    <name evidence="2" type="ORF">HELRODRAFT_183963</name>
</gene>
<dbReference type="AlphaFoldDB" id="T1FKD0"/>
<dbReference type="EMBL" id="KB095934">
    <property type="protein sequence ID" value="ESO09696.1"/>
    <property type="molecule type" value="Genomic_DNA"/>
</dbReference>
<evidence type="ECO:0000313" key="2">
    <source>
        <dbReference type="EMBL" id="ESO09696.1"/>
    </source>
</evidence>
<evidence type="ECO:0000256" key="1">
    <source>
        <dbReference type="SAM" id="MobiDB-lite"/>
    </source>
</evidence>
<organism evidence="3 4">
    <name type="scientific">Helobdella robusta</name>
    <name type="common">Californian leech</name>
    <dbReference type="NCBI Taxonomy" id="6412"/>
    <lineage>
        <taxon>Eukaryota</taxon>
        <taxon>Metazoa</taxon>
        <taxon>Spiralia</taxon>
        <taxon>Lophotrochozoa</taxon>
        <taxon>Annelida</taxon>
        <taxon>Clitellata</taxon>
        <taxon>Hirudinea</taxon>
        <taxon>Rhynchobdellida</taxon>
        <taxon>Glossiphoniidae</taxon>
        <taxon>Helobdella</taxon>
    </lineage>
</organism>
<dbReference type="InParanoid" id="T1FKD0"/>
<reference evidence="3" key="3">
    <citation type="submission" date="2015-06" db="UniProtKB">
        <authorList>
            <consortium name="EnsemblMetazoa"/>
        </authorList>
    </citation>
    <scope>IDENTIFICATION</scope>
</reference>
<dbReference type="CTD" id="20209279"/>
<accession>T1FKD0</accession>
<evidence type="ECO:0000313" key="3">
    <source>
        <dbReference type="EnsemblMetazoa" id="HelroP183963"/>
    </source>
</evidence>
<reference evidence="4" key="1">
    <citation type="submission" date="2012-12" db="EMBL/GenBank/DDBJ databases">
        <authorList>
            <person name="Hellsten U."/>
            <person name="Grimwood J."/>
            <person name="Chapman J.A."/>
            <person name="Shapiro H."/>
            <person name="Aerts A."/>
            <person name="Otillar R.P."/>
            <person name="Terry A.Y."/>
            <person name="Boore J.L."/>
            <person name="Simakov O."/>
            <person name="Marletaz F."/>
            <person name="Cho S.-J."/>
            <person name="Edsinger-Gonzales E."/>
            <person name="Havlak P."/>
            <person name="Kuo D.-H."/>
            <person name="Larsson T."/>
            <person name="Lv J."/>
            <person name="Arendt D."/>
            <person name="Savage R."/>
            <person name="Osoegawa K."/>
            <person name="de Jong P."/>
            <person name="Lindberg D.R."/>
            <person name="Seaver E.C."/>
            <person name="Weisblat D.A."/>
            <person name="Putnam N.H."/>
            <person name="Grigoriev I.V."/>
            <person name="Rokhsar D.S."/>
        </authorList>
    </citation>
    <scope>NUCLEOTIDE SEQUENCE</scope>
</reference>
<dbReference type="KEGG" id="hro:HELRODRAFT_183963"/>
<name>T1FKD0_HELRO</name>
<dbReference type="EMBL" id="AMQM01009092">
    <property type="status" value="NOT_ANNOTATED_CDS"/>
    <property type="molecule type" value="Genomic_DNA"/>
</dbReference>
<dbReference type="Proteomes" id="UP000015101">
    <property type="component" value="Unassembled WGS sequence"/>
</dbReference>
<dbReference type="RefSeq" id="XP_009012220.1">
    <property type="nucleotide sequence ID" value="XM_009013972.1"/>
</dbReference>